<dbReference type="AlphaFoldDB" id="A0A0D3BTV0"/>
<evidence type="ECO:0000256" key="1">
    <source>
        <dbReference type="ARBA" id="ARBA00004790"/>
    </source>
</evidence>
<evidence type="ECO:0000256" key="2">
    <source>
        <dbReference type="ARBA" id="ARBA00022642"/>
    </source>
</evidence>
<dbReference type="GO" id="GO:0034355">
    <property type="term" value="P:NAD+ biosynthetic process via the salvage pathway"/>
    <property type="evidence" value="ECO:0007669"/>
    <property type="project" value="TreeGrafter"/>
</dbReference>
<evidence type="ECO:0000313" key="4">
    <source>
        <dbReference type="Proteomes" id="UP000032141"/>
    </source>
</evidence>
<protein>
    <submittedName>
        <fullName evidence="3">Uncharacterized protein</fullName>
    </submittedName>
</protein>
<evidence type="ECO:0000313" key="3">
    <source>
        <dbReference type="EnsemblPlants" id="Bo4g061540.1"/>
    </source>
</evidence>
<dbReference type="Gramene" id="Bo4g061540.1">
    <property type="protein sequence ID" value="Bo4g061540.1"/>
    <property type="gene ID" value="Bo4g061540"/>
</dbReference>
<dbReference type="eggNOG" id="KOG2511">
    <property type="taxonomic scope" value="Eukaryota"/>
</dbReference>
<proteinExistence type="predicted"/>
<dbReference type="HOGENOM" id="CLU_2041295_0_0_1"/>
<organism evidence="3 4">
    <name type="scientific">Brassica oleracea var. oleracea</name>
    <dbReference type="NCBI Taxonomy" id="109376"/>
    <lineage>
        <taxon>Eukaryota</taxon>
        <taxon>Viridiplantae</taxon>
        <taxon>Streptophyta</taxon>
        <taxon>Embryophyta</taxon>
        <taxon>Tracheophyta</taxon>
        <taxon>Spermatophyta</taxon>
        <taxon>Magnoliopsida</taxon>
        <taxon>eudicotyledons</taxon>
        <taxon>Gunneridae</taxon>
        <taxon>Pentapetalae</taxon>
        <taxon>rosids</taxon>
        <taxon>malvids</taxon>
        <taxon>Brassicales</taxon>
        <taxon>Brassicaceae</taxon>
        <taxon>Brassiceae</taxon>
        <taxon>Brassica</taxon>
    </lineage>
</organism>
<dbReference type="UniPathway" id="UPA00253"/>
<dbReference type="Gene3D" id="3.20.140.10">
    <property type="entry name" value="nicotinate phosphoribosyltransferase"/>
    <property type="match status" value="1"/>
</dbReference>
<accession>A0A0D3BTV0</accession>
<reference evidence="3" key="2">
    <citation type="submission" date="2015-03" db="UniProtKB">
        <authorList>
            <consortium name="EnsemblPlants"/>
        </authorList>
    </citation>
    <scope>IDENTIFICATION</scope>
</reference>
<sequence length="121" mass="13564">MGTKENVFDDGRKPGLLNNLYQVTMDYAYWKAGKQSERSVTNESLKLYHLTPQSTLSLLSWKNASKFLANFTSTNEEIDFVRDSLPGCEVVQLLKTTPFLNLNNYGSLVATNAARHRCVAG</sequence>
<dbReference type="STRING" id="109376.A0A0D3BTV0"/>
<reference evidence="3 4" key="1">
    <citation type="journal article" date="2014" name="Genome Biol.">
        <title>Transcriptome and methylome profiling reveals relics of genome dominance in the mesopolyploid Brassica oleracea.</title>
        <authorList>
            <person name="Parkin I.A."/>
            <person name="Koh C."/>
            <person name="Tang H."/>
            <person name="Robinson S.J."/>
            <person name="Kagale S."/>
            <person name="Clarke W.E."/>
            <person name="Town C.D."/>
            <person name="Nixon J."/>
            <person name="Krishnakumar V."/>
            <person name="Bidwell S.L."/>
            <person name="Denoeud F."/>
            <person name="Belcram H."/>
            <person name="Links M.G."/>
            <person name="Just J."/>
            <person name="Clarke C."/>
            <person name="Bender T."/>
            <person name="Huebert T."/>
            <person name="Mason A.S."/>
            <person name="Pires J.C."/>
            <person name="Barker G."/>
            <person name="Moore J."/>
            <person name="Walley P.G."/>
            <person name="Manoli S."/>
            <person name="Batley J."/>
            <person name="Edwards D."/>
            <person name="Nelson M.N."/>
            <person name="Wang X."/>
            <person name="Paterson A.H."/>
            <person name="King G."/>
            <person name="Bancroft I."/>
            <person name="Chalhoub B."/>
            <person name="Sharpe A.G."/>
        </authorList>
    </citation>
    <scope>NUCLEOTIDE SEQUENCE</scope>
    <source>
        <strain evidence="3 4">cv. TO1000</strain>
    </source>
</reference>
<keyword evidence="2" id="KW-0662">Pyridine nucleotide biosynthesis</keyword>
<comment type="pathway">
    <text evidence="1">Cofactor biosynthesis; NAD(+) biosynthesis.</text>
</comment>
<dbReference type="Proteomes" id="UP000032141">
    <property type="component" value="Chromosome C4"/>
</dbReference>
<dbReference type="EnsemblPlants" id="Bo4g061540.1">
    <property type="protein sequence ID" value="Bo4g061540.1"/>
    <property type="gene ID" value="Bo4g061540"/>
</dbReference>
<dbReference type="SUPFAM" id="SSF54675">
    <property type="entry name" value="Nicotinate/Quinolinate PRTase N-terminal domain-like"/>
    <property type="match status" value="1"/>
</dbReference>
<dbReference type="PANTHER" id="PTHR11098">
    <property type="entry name" value="NICOTINATE PHOSPHORIBOSYLTRANSFERASE"/>
    <property type="match status" value="1"/>
</dbReference>
<dbReference type="GO" id="GO:0005829">
    <property type="term" value="C:cytosol"/>
    <property type="evidence" value="ECO:0007669"/>
    <property type="project" value="TreeGrafter"/>
</dbReference>
<name>A0A0D3BTV0_BRAOL</name>
<keyword evidence="4" id="KW-1185">Reference proteome</keyword>
<dbReference type="InterPro" id="IPR007229">
    <property type="entry name" value="Nic_PRibTrfase-Fam"/>
</dbReference>
<dbReference type="PANTHER" id="PTHR11098:SF19">
    <property type="entry name" value="NICOTINATE PHOSPHORIBOSYLTRANSFERASE 1"/>
    <property type="match status" value="1"/>
</dbReference>
<dbReference type="GO" id="GO:0004516">
    <property type="term" value="F:nicotinate phosphoribosyltransferase activity"/>
    <property type="evidence" value="ECO:0007669"/>
    <property type="project" value="InterPro"/>
</dbReference>